<dbReference type="RefSeq" id="XP_064853936.1">
    <property type="nucleotide sequence ID" value="XM_064997864.1"/>
</dbReference>
<dbReference type="InterPro" id="IPR012349">
    <property type="entry name" value="Split_barrel_FMN-bd"/>
</dbReference>
<dbReference type="Gene3D" id="2.30.110.10">
    <property type="entry name" value="Electron Transport, Fmn-binding Protein, Chain A"/>
    <property type="match status" value="1"/>
</dbReference>
<reference evidence="2 3" key="1">
    <citation type="journal article" date="2023" name="Elife">
        <title>Identification of key yeast species and microbe-microbe interactions impacting larval growth of Drosophila in the wild.</title>
        <authorList>
            <person name="Mure A."/>
            <person name="Sugiura Y."/>
            <person name="Maeda R."/>
            <person name="Honda K."/>
            <person name="Sakurai N."/>
            <person name="Takahashi Y."/>
            <person name="Watada M."/>
            <person name="Katoh T."/>
            <person name="Gotoh A."/>
            <person name="Gotoh Y."/>
            <person name="Taniguchi I."/>
            <person name="Nakamura K."/>
            <person name="Hayashi T."/>
            <person name="Katayama T."/>
            <person name="Uemura T."/>
            <person name="Hattori Y."/>
        </authorList>
    </citation>
    <scope>NUCLEOTIDE SEQUENCE [LARGE SCALE GENOMIC DNA]</scope>
    <source>
        <strain evidence="2 3">SC-9</strain>
    </source>
</reference>
<dbReference type="GO" id="GO:0005737">
    <property type="term" value="C:cytoplasm"/>
    <property type="evidence" value="ECO:0007669"/>
    <property type="project" value="TreeGrafter"/>
</dbReference>
<comment type="caution">
    <text evidence="2">The sequence shown here is derived from an EMBL/GenBank/DDBJ whole genome shotgun (WGS) entry which is preliminary data.</text>
</comment>
<feature type="domain" description="Pyridoxamine 5'-phosphate oxidase N-terminal" evidence="1">
    <location>
        <begin position="12"/>
        <end position="155"/>
    </location>
</feature>
<dbReference type="InterPro" id="IPR052841">
    <property type="entry name" value="PMP_oxidase-like"/>
</dbReference>
<name>A0AAV5QPS2_9ASCO</name>
<dbReference type="EMBL" id="BTFZ01000011">
    <property type="protein sequence ID" value="GMM36940.1"/>
    <property type="molecule type" value="Genomic_DNA"/>
</dbReference>
<dbReference type="AlphaFoldDB" id="A0AAV5QPS2"/>
<evidence type="ECO:0000313" key="2">
    <source>
        <dbReference type="EMBL" id="GMM36940.1"/>
    </source>
</evidence>
<organism evidence="2 3">
    <name type="scientific">Saccharomycopsis crataegensis</name>
    <dbReference type="NCBI Taxonomy" id="43959"/>
    <lineage>
        <taxon>Eukaryota</taxon>
        <taxon>Fungi</taxon>
        <taxon>Dikarya</taxon>
        <taxon>Ascomycota</taxon>
        <taxon>Saccharomycotina</taxon>
        <taxon>Saccharomycetes</taxon>
        <taxon>Saccharomycopsidaceae</taxon>
        <taxon>Saccharomycopsis</taxon>
    </lineage>
</organism>
<keyword evidence="3" id="KW-1185">Reference proteome</keyword>
<dbReference type="PANTHER" id="PTHR28040:SF1">
    <property type="entry name" value="PYRIDOXAMINE 5'-PHOSPHATE OXIDASE YLR456W HOMOLOG-RELATED"/>
    <property type="match status" value="1"/>
</dbReference>
<accession>A0AAV5QPS2</accession>
<protein>
    <submittedName>
        <fullName evidence="2">Pyridoxal 5'-phosphate synthase</fullName>
    </submittedName>
</protein>
<evidence type="ECO:0000313" key="3">
    <source>
        <dbReference type="Proteomes" id="UP001360560"/>
    </source>
</evidence>
<dbReference type="Pfam" id="PF01243">
    <property type="entry name" value="PNPOx_N"/>
    <property type="match status" value="1"/>
</dbReference>
<dbReference type="GeneID" id="90074915"/>
<proteinExistence type="predicted"/>
<dbReference type="PANTHER" id="PTHR28040">
    <property type="entry name" value="PYRIDOXAMINE 5'-PHOSPHATE OXIDASE YLR456W HOMOLOG-RELATED"/>
    <property type="match status" value="1"/>
</dbReference>
<evidence type="ECO:0000259" key="1">
    <source>
        <dbReference type="Pfam" id="PF01243"/>
    </source>
</evidence>
<dbReference type="SUPFAM" id="SSF50475">
    <property type="entry name" value="FMN-binding split barrel"/>
    <property type="match status" value="1"/>
</dbReference>
<sequence length="195" mass="21840">MTIKESDVSASVVNLLKNAKYAHLATANPHTYQPNVSLMNYAYMNQSELHPTHQQINSSPQTSYIIFSVNKSATNFENIKINPKVSILIHDWVTAKSTLSETETPRGTSSTTDISPLLKLLQNMNQSELSTISVTLNGEAILVEDNADAENYYKELLLKSYPDSKIFIEGDNNVIIMIEVRNVKIVDTQNNVQKH</sequence>
<dbReference type="GO" id="GO:0005634">
    <property type="term" value="C:nucleus"/>
    <property type="evidence" value="ECO:0007669"/>
    <property type="project" value="TreeGrafter"/>
</dbReference>
<gene>
    <name evidence="2" type="ORF">DASC09_042650</name>
</gene>
<dbReference type="Proteomes" id="UP001360560">
    <property type="component" value="Unassembled WGS sequence"/>
</dbReference>
<dbReference type="InterPro" id="IPR011576">
    <property type="entry name" value="Pyridox_Oxase_N"/>
</dbReference>